<keyword evidence="4 7" id="KW-0456">Lyase</keyword>
<comment type="caution">
    <text evidence="7">The sequence shown here is derived from an EMBL/GenBank/DDBJ whole genome shotgun (WGS) entry which is preliminary data.</text>
</comment>
<dbReference type="PANTHER" id="PTHR42738">
    <property type="entry name" value="HYDROXYMETHYLGLUTARYL-COA LYASE"/>
    <property type="match status" value="1"/>
</dbReference>
<dbReference type="Proteomes" id="UP001589692">
    <property type="component" value="Unassembled WGS sequence"/>
</dbReference>
<dbReference type="PROSITE" id="PS50991">
    <property type="entry name" value="PYR_CT"/>
    <property type="match status" value="1"/>
</dbReference>
<dbReference type="GO" id="GO:0016829">
    <property type="term" value="F:lyase activity"/>
    <property type="evidence" value="ECO:0007669"/>
    <property type="project" value="UniProtKB-KW"/>
</dbReference>
<evidence type="ECO:0000313" key="7">
    <source>
        <dbReference type="EMBL" id="MFB9947473.1"/>
    </source>
</evidence>
<keyword evidence="3" id="KW-0479">Metal-binding</keyword>
<evidence type="ECO:0000256" key="4">
    <source>
        <dbReference type="ARBA" id="ARBA00023239"/>
    </source>
</evidence>
<dbReference type="SUPFAM" id="SSF51569">
    <property type="entry name" value="Aldolase"/>
    <property type="match status" value="1"/>
</dbReference>
<dbReference type="PROSITE" id="PS00815">
    <property type="entry name" value="AIPM_HOMOCIT_SYNTH_1"/>
    <property type="match status" value="1"/>
</dbReference>
<evidence type="ECO:0000256" key="5">
    <source>
        <dbReference type="RuleBase" id="RU003523"/>
    </source>
</evidence>
<name>A0ABV6ACQ8_9HYPH</name>
<comment type="similarity">
    <text evidence="1">Belongs to the HMG-CoA lyase family.</text>
</comment>
<dbReference type="EMBL" id="JBHMAA010000003">
    <property type="protein sequence ID" value="MFB9947473.1"/>
    <property type="molecule type" value="Genomic_DNA"/>
</dbReference>
<protein>
    <submittedName>
        <fullName evidence="7">Hydroxymethylglutaryl-CoA lyase</fullName>
    </submittedName>
</protein>
<evidence type="ECO:0000259" key="6">
    <source>
        <dbReference type="PROSITE" id="PS50991"/>
    </source>
</evidence>
<dbReference type="CDD" id="cd07938">
    <property type="entry name" value="DRE_TIM_HMGL"/>
    <property type="match status" value="1"/>
</dbReference>
<comment type="similarity">
    <text evidence="5">Belongs to the alpha-IPM synthase/homocitrate synthase family.</text>
</comment>
<organism evidence="7 8">
    <name type="scientific">Rhizobium puerariae</name>
    <dbReference type="NCBI Taxonomy" id="1585791"/>
    <lineage>
        <taxon>Bacteria</taxon>
        <taxon>Pseudomonadati</taxon>
        <taxon>Pseudomonadota</taxon>
        <taxon>Alphaproteobacteria</taxon>
        <taxon>Hyphomicrobiales</taxon>
        <taxon>Rhizobiaceae</taxon>
        <taxon>Rhizobium/Agrobacterium group</taxon>
        <taxon>Rhizobium</taxon>
    </lineage>
</organism>
<dbReference type="InterPro" id="IPR002034">
    <property type="entry name" value="AIPM/Hcit_synth_CS"/>
</dbReference>
<evidence type="ECO:0000256" key="3">
    <source>
        <dbReference type="ARBA" id="ARBA00022723"/>
    </source>
</evidence>
<reference evidence="7 8" key="1">
    <citation type="submission" date="2024-09" db="EMBL/GenBank/DDBJ databases">
        <authorList>
            <person name="Sun Q."/>
            <person name="Mori K."/>
        </authorList>
    </citation>
    <scope>NUCLEOTIDE SEQUENCE [LARGE SCALE GENOMIC DNA]</scope>
    <source>
        <strain evidence="7 8">TBRC 4938</strain>
    </source>
</reference>
<sequence>MEREKVEIVEVGLRDGLQMLPMIVPTAEKLEWLSMEAAAGVKRFEVASFVPAKNLPQMADATEVVGAARDMRGLVVAALAPNLRGAVNAVAAGAQVVVMPVSASAAHSMSNVRKTPDEMVEELGHVARMRRDENWNIHIEAGIATAFGCTLQGRVSEDEVVRLAVAAVEAGADEIGLADTVGYATPGQVKRIFSNVRAAVGDKCKSAHFHDTRGTGLANVLAALDTGIRSFDASLGGLGGCPFAPGASGNIATEDLVYMLESMGFDTGIDLATLVAMQPTLKRIIPGQELFGKMTKAGIPLGFAKDKMAAE</sequence>
<dbReference type="InterPro" id="IPR000891">
    <property type="entry name" value="PYR_CT"/>
</dbReference>
<dbReference type="PANTHER" id="PTHR42738:SF7">
    <property type="entry name" value="HYDROXYMETHYLGLUTARYL-COA LYASE"/>
    <property type="match status" value="1"/>
</dbReference>
<evidence type="ECO:0000313" key="8">
    <source>
        <dbReference type="Proteomes" id="UP001589692"/>
    </source>
</evidence>
<keyword evidence="2 5" id="KW-0808">Transferase</keyword>
<keyword evidence="8" id="KW-1185">Reference proteome</keyword>
<dbReference type="NCBIfam" id="NF004283">
    <property type="entry name" value="PRK05692.1"/>
    <property type="match status" value="1"/>
</dbReference>
<evidence type="ECO:0000256" key="2">
    <source>
        <dbReference type="ARBA" id="ARBA00022679"/>
    </source>
</evidence>
<dbReference type="RefSeq" id="WP_377254974.1">
    <property type="nucleotide sequence ID" value="NZ_JBHMAA010000003.1"/>
</dbReference>
<dbReference type="InterPro" id="IPR043594">
    <property type="entry name" value="HMGL"/>
</dbReference>
<feature type="domain" description="Pyruvate carboxyltransferase" evidence="6">
    <location>
        <begin position="6"/>
        <end position="275"/>
    </location>
</feature>
<dbReference type="Pfam" id="PF00682">
    <property type="entry name" value="HMGL-like"/>
    <property type="match status" value="1"/>
</dbReference>
<dbReference type="InterPro" id="IPR013785">
    <property type="entry name" value="Aldolase_TIM"/>
</dbReference>
<gene>
    <name evidence="7" type="ORF">ACFFP0_01370</name>
</gene>
<evidence type="ECO:0000256" key="1">
    <source>
        <dbReference type="ARBA" id="ARBA00009405"/>
    </source>
</evidence>
<proteinExistence type="inferred from homology"/>
<dbReference type="Gene3D" id="3.20.20.70">
    <property type="entry name" value="Aldolase class I"/>
    <property type="match status" value="1"/>
</dbReference>
<accession>A0ABV6ACQ8</accession>